<proteinExistence type="predicted"/>
<feature type="transmembrane region" description="Helical" evidence="1">
    <location>
        <begin position="7"/>
        <end position="27"/>
    </location>
</feature>
<feature type="transmembrane region" description="Helical" evidence="1">
    <location>
        <begin position="65"/>
        <end position="87"/>
    </location>
</feature>
<dbReference type="Pfam" id="PF13858">
    <property type="entry name" value="DUF4199"/>
    <property type="match status" value="1"/>
</dbReference>
<dbReference type="InterPro" id="IPR025250">
    <property type="entry name" value="DUF4199"/>
</dbReference>
<reference evidence="3" key="1">
    <citation type="submission" date="2018-08" db="EMBL/GenBank/DDBJ databases">
        <authorList>
            <person name="Kim S.-J."/>
            <person name="Jung G.-Y."/>
        </authorList>
    </citation>
    <scope>NUCLEOTIDE SEQUENCE [LARGE SCALE GENOMIC DNA]</scope>
    <source>
        <strain evidence="3">GY_G</strain>
    </source>
</reference>
<dbReference type="RefSeq" id="WP_115547487.1">
    <property type="nucleotide sequence ID" value="NZ_QRGP01000001.1"/>
</dbReference>
<keyword evidence="1" id="KW-0812">Transmembrane</keyword>
<evidence type="ECO:0000256" key="1">
    <source>
        <dbReference type="SAM" id="Phobius"/>
    </source>
</evidence>
<evidence type="ECO:0000313" key="3">
    <source>
        <dbReference type="Proteomes" id="UP000263833"/>
    </source>
</evidence>
<keyword evidence="3" id="KW-1185">Reference proteome</keyword>
<protein>
    <submittedName>
        <fullName evidence="2">DUF4199 domain-containing protein</fullName>
    </submittedName>
</protein>
<dbReference type="EMBL" id="QRGP01000001">
    <property type="protein sequence ID" value="RDV05927.1"/>
    <property type="molecule type" value="Genomic_DNA"/>
</dbReference>
<comment type="caution">
    <text evidence="2">The sequence shown here is derived from an EMBL/GenBank/DDBJ whole genome shotgun (WGS) entry which is preliminary data.</text>
</comment>
<keyword evidence="1" id="KW-0472">Membrane</keyword>
<name>A0A371BEI9_9SPHN</name>
<feature type="transmembrane region" description="Helical" evidence="1">
    <location>
        <begin position="33"/>
        <end position="53"/>
    </location>
</feature>
<dbReference type="AlphaFoldDB" id="A0A371BEI9"/>
<accession>A0A371BEI9</accession>
<gene>
    <name evidence="2" type="ORF">DXH95_00240</name>
</gene>
<dbReference type="OrthoDB" id="6384283at2"/>
<sequence length="177" mass="19242">MGRIIAVYGLIAAVIVIAGWNIGMLFVPEGGAAGMVAGYLSMLVATSFVFVGIKRYRDTELGGVIRFWPAFWLGLGIASVAAVAYVFSWEVYMWKTDYAFMNEYIAGYLKDLKASGASAAEIAKQSAEMQDFAKQYEQPLFRMLITLSEFAPIGLLVPLVSAALLRKSNFMPAKAAA</sequence>
<keyword evidence="1" id="KW-1133">Transmembrane helix</keyword>
<dbReference type="Proteomes" id="UP000263833">
    <property type="component" value="Unassembled WGS sequence"/>
</dbReference>
<feature type="transmembrane region" description="Helical" evidence="1">
    <location>
        <begin position="140"/>
        <end position="165"/>
    </location>
</feature>
<evidence type="ECO:0000313" key="2">
    <source>
        <dbReference type="EMBL" id="RDV05927.1"/>
    </source>
</evidence>
<organism evidence="2 3">
    <name type="scientific">Sphingorhabdus pulchriflava</name>
    <dbReference type="NCBI Taxonomy" id="2292257"/>
    <lineage>
        <taxon>Bacteria</taxon>
        <taxon>Pseudomonadati</taxon>
        <taxon>Pseudomonadota</taxon>
        <taxon>Alphaproteobacteria</taxon>
        <taxon>Sphingomonadales</taxon>
        <taxon>Sphingomonadaceae</taxon>
        <taxon>Sphingorhabdus</taxon>
    </lineage>
</organism>